<evidence type="ECO:0000313" key="2">
    <source>
        <dbReference type="EMBL" id="OGZ30174.1"/>
    </source>
</evidence>
<keyword evidence="1" id="KW-0472">Membrane</keyword>
<organism evidence="2 3">
    <name type="scientific">Candidatus Niyogibacteria bacterium RIFCSPLOWO2_02_FULL_45_13</name>
    <dbReference type="NCBI Taxonomy" id="1801725"/>
    <lineage>
        <taxon>Bacteria</taxon>
        <taxon>Candidatus Niyogiibacteriota</taxon>
    </lineage>
</organism>
<sequence length="634" mass="68565">MNDDGLERLKKRLYKEGERFGGRFREPELSYKPEKVDSGWPERQSEEILAEVLKEPKLLKMKFLLWAGIIFVLGVIVLASFYLFGGFGAVSSRNIDLVISAPQEVAGGDLVRWEVSVTNKNNVKFASADLGFKYPEGSRPVNVIPGSFLIERVSLGEISAGDTVRRTFAAHVFGPENFEAEAEAVLEYRTEGSNAVFEKSGKKNIKIIRSPVGVSFNAAGEINAGREINFEVKYVSNSSETIRGLALDLTYPSGFIFKNSSLQPAEGENRWVLGDLAPGSERSVSISGVFEGEDMEQKNITAQIGVLDGKSLSVYGASTHSFTIRRMFVDLNARINGRDDITAVKSGDLVNVNIFWKNNLLQSVRDVNVEIEVSGEALDEKTISVFSGAYRGFEKKVVWSPSSLSDLSLLDPGGSGQSSFSFRVLDAVSLSRAKLVNPTIKLKGEIRPASSPAGLGEFDVSGKFELELKIETSLQLSSRGVYYSAVLPGRGPLPPRVGEETVYTVIWTLANVSNNASGVAVKASVPAYVAWKGAVLPSAESVVYDPARLEIIWRPGAIKAGVGITQPAREVMFQLGIIPSVDQTGSSPVLLFDISASGRDDFTGNSVSDAASSLTTDILASDTKTKSGDENVAR</sequence>
<reference evidence="2 3" key="1">
    <citation type="journal article" date="2016" name="Nat. Commun.">
        <title>Thousands of microbial genomes shed light on interconnected biogeochemical processes in an aquifer system.</title>
        <authorList>
            <person name="Anantharaman K."/>
            <person name="Brown C.T."/>
            <person name="Hug L.A."/>
            <person name="Sharon I."/>
            <person name="Castelle C.J."/>
            <person name="Probst A.J."/>
            <person name="Thomas B.C."/>
            <person name="Singh A."/>
            <person name="Wilkins M.J."/>
            <person name="Karaoz U."/>
            <person name="Brodie E.L."/>
            <person name="Williams K.H."/>
            <person name="Hubbard S.S."/>
            <person name="Banfield J.F."/>
        </authorList>
    </citation>
    <scope>NUCLEOTIDE SEQUENCE [LARGE SCALE GENOMIC DNA]</scope>
</reference>
<dbReference type="STRING" id="1801725.A3J00_00710"/>
<comment type="caution">
    <text evidence="2">The sequence shown here is derived from an EMBL/GenBank/DDBJ whole genome shotgun (WGS) entry which is preliminary data.</text>
</comment>
<dbReference type="AlphaFoldDB" id="A0A1G2EWI6"/>
<keyword evidence="1" id="KW-0812">Transmembrane</keyword>
<gene>
    <name evidence="2" type="ORF">A3J00_00710</name>
</gene>
<evidence type="ECO:0000313" key="3">
    <source>
        <dbReference type="Proteomes" id="UP000178428"/>
    </source>
</evidence>
<evidence type="ECO:0000256" key="1">
    <source>
        <dbReference type="SAM" id="Phobius"/>
    </source>
</evidence>
<keyword evidence="1" id="KW-1133">Transmembrane helix</keyword>
<evidence type="ECO:0008006" key="4">
    <source>
        <dbReference type="Google" id="ProtNLM"/>
    </source>
</evidence>
<dbReference type="EMBL" id="MHMR01000026">
    <property type="protein sequence ID" value="OGZ30174.1"/>
    <property type="molecule type" value="Genomic_DNA"/>
</dbReference>
<accession>A0A1G2EWI6</accession>
<feature type="transmembrane region" description="Helical" evidence="1">
    <location>
        <begin position="63"/>
        <end position="84"/>
    </location>
</feature>
<name>A0A1G2EWI6_9BACT</name>
<dbReference type="Proteomes" id="UP000178428">
    <property type="component" value="Unassembled WGS sequence"/>
</dbReference>
<proteinExistence type="predicted"/>
<protein>
    <recommendedName>
        <fullName evidence="4">DUF11 domain-containing protein</fullName>
    </recommendedName>
</protein>